<accession>A0A6A6YK14</accession>
<evidence type="ECO:0000313" key="2">
    <source>
        <dbReference type="Proteomes" id="UP000504636"/>
    </source>
</evidence>
<evidence type="ECO:0000313" key="3">
    <source>
        <dbReference type="RefSeq" id="XP_033576115.1"/>
    </source>
</evidence>
<reference evidence="1 3" key="1">
    <citation type="journal article" date="2020" name="Stud. Mycol.">
        <title>101 Dothideomycetes genomes: a test case for predicting lifestyles and emergence of pathogens.</title>
        <authorList>
            <person name="Haridas S."/>
            <person name="Albert R."/>
            <person name="Binder M."/>
            <person name="Bloem J."/>
            <person name="Labutti K."/>
            <person name="Salamov A."/>
            <person name="Andreopoulos B."/>
            <person name="Baker S."/>
            <person name="Barry K."/>
            <person name="Bills G."/>
            <person name="Bluhm B."/>
            <person name="Cannon C."/>
            <person name="Castanera R."/>
            <person name="Culley D."/>
            <person name="Daum C."/>
            <person name="Ezra D."/>
            <person name="Gonzalez J."/>
            <person name="Henrissat B."/>
            <person name="Kuo A."/>
            <person name="Liang C."/>
            <person name="Lipzen A."/>
            <person name="Lutzoni F."/>
            <person name="Magnuson J."/>
            <person name="Mondo S."/>
            <person name="Nolan M."/>
            <person name="Ohm R."/>
            <person name="Pangilinan J."/>
            <person name="Park H.-J."/>
            <person name="Ramirez L."/>
            <person name="Alfaro M."/>
            <person name="Sun H."/>
            <person name="Tritt A."/>
            <person name="Yoshinaga Y."/>
            <person name="Zwiers L.-H."/>
            <person name="Turgeon B."/>
            <person name="Goodwin S."/>
            <person name="Spatafora J."/>
            <person name="Crous P."/>
            <person name="Grigoriev I."/>
        </authorList>
    </citation>
    <scope>NUCLEOTIDE SEQUENCE</scope>
    <source>
        <strain evidence="1 3">CBS 304.34</strain>
    </source>
</reference>
<organism evidence="1">
    <name type="scientific">Mytilinidion resinicola</name>
    <dbReference type="NCBI Taxonomy" id="574789"/>
    <lineage>
        <taxon>Eukaryota</taxon>
        <taxon>Fungi</taxon>
        <taxon>Dikarya</taxon>
        <taxon>Ascomycota</taxon>
        <taxon>Pezizomycotina</taxon>
        <taxon>Dothideomycetes</taxon>
        <taxon>Pleosporomycetidae</taxon>
        <taxon>Mytilinidiales</taxon>
        <taxon>Mytilinidiaceae</taxon>
        <taxon>Mytilinidion</taxon>
    </lineage>
</organism>
<dbReference type="Proteomes" id="UP000504636">
    <property type="component" value="Unplaced"/>
</dbReference>
<sequence length="163" mass="18701">MQRRLREPAQEKAWIRGFLRNTRNLESLSLEIESDTDLYSMLEGAQIPSLKSLTLGGPASLHKLSEWMDNRASLPALQCLRVSKLRKINQNNKGVYEYGTRVVYSSNQAADMRLEAWEIELNEEQANFLSFHSTRQLRNKVLGGGGNALEQAREETDYVEVEW</sequence>
<evidence type="ECO:0000313" key="1">
    <source>
        <dbReference type="EMBL" id="KAF2809151.1"/>
    </source>
</evidence>
<proteinExistence type="predicted"/>
<protein>
    <submittedName>
        <fullName evidence="1 3">Uncharacterized protein</fullName>
    </submittedName>
</protein>
<dbReference type="AlphaFoldDB" id="A0A6A6YK14"/>
<dbReference type="RefSeq" id="XP_033576115.1">
    <property type="nucleotide sequence ID" value="XM_033720188.1"/>
</dbReference>
<name>A0A6A6YK14_9PEZI</name>
<gene>
    <name evidence="1 3" type="ORF">BDZ99DRAFT_463956</name>
</gene>
<reference evidence="3" key="3">
    <citation type="submission" date="2025-04" db="UniProtKB">
        <authorList>
            <consortium name="RefSeq"/>
        </authorList>
    </citation>
    <scope>IDENTIFICATION</scope>
    <source>
        <strain evidence="3">CBS 304.34</strain>
    </source>
</reference>
<dbReference type="EMBL" id="MU003702">
    <property type="protein sequence ID" value="KAF2809151.1"/>
    <property type="molecule type" value="Genomic_DNA"/>
</dbReference>
<reference evidence="3" key="2">
    <citation type="submission" date="2020-04" db="EMBL/GenBank/DDBJ databases">
        <authorList>
            <consortium name="NCBI Genome Project"/>
        </authorList>
    </citation>
    <scope>NUCLEOTIDE SEQUENCE</scope>
    <source>
        <strain evidence="3">CBS 304.34</strain>
    </source>
</reference>
<dbReference type="GeneID" id="54461081"/>
<keyword evidence="2" id="KW-1185">Reference proteome</keyword>